<sequence length="137" mass="14638">TIDNTTVSTDIVIPAPNVIPQNTTVTTTTTTTTTTVAPTDCCPDLIATPTMSEFPNGNMTFTYNNDACPSRVSAVCIQPTPDLNLCAAIVANGDRWLHYRKMSVTFDGTCIGGTWFMGVPPLHIVTLECLLTNPSPT</sequence>
<evidence type="ECO:0000313" key="2">
    <source>
        <dbReference type="Proteomes" id="UP001432322"/>
    </source>
</evidence>
<feature type="non-terminal residue" evidence="1">
    <location>
        <position position="137"/>
    </location>
</feature>
<dbReference type="Proteomes" id="UP001432322">
    <property type="component" value="Unassembled WGS sequence"/>
</dbReference>
<gene>
    <name evidence="1" type="ORF">PFISCL1PPCAC_16363</name>
</gene>
<dbReference type="AlphaFoldDB" id="A0AAV5W279"/>
<keyword evidence="2" id="KW-1185">Reference proteome</keyword>
<proteinExistence type="predicted"/>
<evidence type="ECO:0000313" key="1">
    <source>
        <dbReference type="EMBL" id="GMT25067.1"/>
    </source>
</evidence>
<evidence type="ECO:0008006" key="3">
    <source>
        <dbReference type="Google" id="ProtNLM"/>
    </source>
</evidence>
<dbReference type="EMBL" id="BTSY01000004">
    <property type="protein sequence ID" value="GMT25067.1"/>
    <property type="molecule type" value="Genomic_DNA"/>
</dbReference>
<reference evidence="1" key="1">
    <citation type="submission" date="2023-10" db="EMBL/GenBank/DDBJ databases">
        <title>Genome assembly of Pristionchus species.</title>
        <authorList>
            <person name="Yoshida K."/>
            <person name="Sommer R.J."/>
        </authorList>
    </citation>
    <scope>NUCLEOTIDE SEQUENCE</scope>
    <source>
        <strain evidence="1">RS5133</strain>
    </source>
</reference>
<name>A0AAV5W279_9BILA</name>
<organism evidence="1 2">
    <name type="scientific">Pristionchus fissidentatus</name>
    <dbReference type="NCBI Taxonomy" id="1538716"/>
    <lineage>
        <taxon>Eukaryota</taxon>
        <taxon>Metazoa</taxon>
        <taxon>Ecdysozoa</taxon>
        <taxon>Nematoda</taxon>
        <taxon>Chromadorea</taxon>
        <taxon>Rhabditida</taxon>
        <taxon>Rhabditina</taxon>
        <taxon>Diplogasteromorpha</taxon>
        <taxon>Diplogasteroidea</taxon>
        <taxon>Neodiplogasteridae</taxon>
        <taxon>Pristionchus</taxon>
    </lineage>
</organism>
<accession>A0AAV5W279</accession>
<protein>
    <recommendedName>
        <fullName evidence="3">C6 domain-containing protein</fullName>
    </recommendedName>
</protein>
<comment type="caution">
    <text evidence="1">The sequence shown here is derived from an EMBL/GenBank/DDBJ whole genome shotgun (WGS) entry which is preliminary data.</text>
</comment>
<feature type="non-terminal residue" evidence="1">
    <location>
        <position position="1"/>
    </location>
</feature>